<sequence length="168" mass="18407">MSDRAAPALISPYAPDEWGWLWDEPPSRSRAVRSVQLGARQREQLAGVLARRRGPVKVVLYTMASSESAISDRLEHARAYALSQGWQIAGAFSDDPDAEAPEGMPGWAKASSAVTRGFANGILTLDRSSLSITDDDVYETVLDWLNQRGSFLAHVPSEWRPSGPRGVR</sequence>
<dbReference type="Proteomes" id="UP000184111">
    <property type="component" value="Unassembled WGS sequence"/>
</dbReference>
<dbReference type="AlphaFoldDB" id="A0A1M6YKQ1"/>
<keyword evidence="2" id="KW-1185">Reference proteome</keyword>
<dbReference type="OrthoDB" id="4156876at2"/>
<reference evidence="1 2" key="1">
    <citation type="submission" date="2016-11" db="EMBL/GenBank/DDBJ databases">
        <authorList>
            <person name="Jaros S."/>
            <person name="Januszkiewicz K."/>
            <person name="Wedrychowicz H."/>
        </authorList>
    </citation>
    <scope>NUCLEOTIDE SEQUENCE [LARGE SCALE GENOMIC DNA]</scope>
    <source>
        <strain evidence="1 2">CGMCC 4.2025</strain>
    </source>
</reference>
<dbReference type="RefSeq" id="WP_073494675.1">
    <property type="nucleotide sequence ID" value="NZ_FRBI01000003.1"/>
</dbReference>
<proteinExistence type="predicted"/>
<protein>
    <recommendedName>
        <fullName evidence="3">Resolvase/invertase-type recombinase catalytic domain-containing protein</fullName>
    </recommendedName>
</protein>
<dbReference type="STRING" id="310782.SAMN05216499_10322"/>
<organism evidence="1 2">
    <name type="scientific">Actinacidiphila paucisporea</name>
    <dbReference type="NCBI Taxonomy" id="310782"/>
    <lineage>
        <taxon>Bacteria</taxon>
        <taxon>Bacillati</taxon>
        <taxon>Actinomycetota</taxon>
        <taxon>Actinomycetes</taxon>
        <taxon>Kitasatosporales</taxon>
        <taxon>Streptomycetaceae</taxon>
        <taxon>Actinacidiphila</taxon>
    </lineage>
</organism>
<evidence type="ECO:0000313" key="1">
    <source>
        <dbReference type="EMBL" id="SHL18662.1"/>
    </source>
</evidence>
<name>A0A1M6YKQ1_9ACTN</name>
<evidence type="ECO:0000313" key="2">
    <source>
        <dbReference type="Proteomes" id="UP000184111"/>
    </source>
</evidence>
<evidence type="ECO:0008006" key="3">
    <source>
        <dbReference type="Google" id="ProtNLM"/>
    </source>
</evidence>
<accession>A0A1M6YKQ1</accession>
<gene>
    <name evidence="1" type="ORF">SAMN05216499_10322</name>
</gene>
<dbReference type="EMBL" id="FRBI01000003">
    <property type="protein sequence ID" value="SHL18662.1"/>
    <property type="molecule type" value="Genomic_DNA"/>
</dbReference>